<evidence type="ECO:0000313" key="6">
    <source>
        <dbReference type="EMBL" id="ADY59960.1"/>
    </source>
</evidence>
<keyword evidence="3 5" id="KW-0810">Translation regulation</keyword>
<evidence type="ECO:0000256" key="4">
    <source>
        <dbReference type="ARBA" id="ARBA00022884"/>
    </source>
</evidence>
<organism evidence="6 7">
    <name type="scientific">Rubinisphaera brasiliensis (strain ATCC 49424 / DSM 5305 / JCM 21570 / IAM 15109 / NBRC 103401 / IFAM 1448)</name>
    <name type="common">Planctomyces brasiliensis</name>
    <dbReference type="NCBI Taxonomy" id="756272"/>
    <lineage>
        <taxon>Bacteria</taxon>
        <taxon>Pseudomonadati</taxon>
        <taxon>Planctomycetota</taxon>
        <taxon>Planctomycetia</taxon>
        <taxon>Planctomycetales</taxon>
        <taxon>Planctomycetaceae</taxon>
        <taxon>Rubinisphaera</taxon>
    </lineage>
</organism>
<dbReference type="STRING" id="756272.Plabr_2358"/>
<dbReference type="SUPFAM" id="SSF117130">
    <property type="entry name" value="CsrA-like"/>
    <property type="match status" value="1"/>
</dbReference>
<protein>
    <recommendedName>
        <fullName evidence="5">Translational regulator CsrA</fullName>
    </recommendedName>
</protein>
<evidence type="ECO:0000256" key="2">
    <source>
        <dbReference type="ARBA" id="ARBA00022491"/>
    </source>
</evidence>
<keyword evidence="2 5" id="KW-0678">Repressor</keyword>
<dbReference type="GO" id="GO:0048027">
    <property type="term" value="F:mRNA 5'-UTR binding"/>
    <property type="evidence" value="ECO:0007669"/>
    <property type="project" value="UniProtKB-UniRule"/>
</dbReference>
<proteinExistence type="inferred from homology"/>
<dbReference type="InterPro" id="IPR003751">
    <property type="entry name" value="CsrA"/>
</dbReference>
<accession>F0SMV6</accession>
<dbReference type="Pfam" id="PF02599">
    <property type="entry name" value="CsrA"/>
    <property type="match status" value="1"/>
</dbReference>
<dbReference type="PANTHER" id="PTHR34984">
    <property type="entry name" value="CARBON STORAGE REGULATOR"/>
    <property type="match status" value="1"/>
</dbReference>
<dbReference type="InterPro" id="IPR036107">
    <property type="entry name" value="CsrA_sf"/>
</dbReference>
<dbReference type="HAMAP" id="MF_00167">
    <property type="entry name" value="CsrA"/>
    <property type="match status" value="1"/>
</dbReference>
<evidence type="ECO:0000256" key="5">
    <source>
        <dbReference type="HAMAP-Rule" id="MF_00167"/>
    </source>
</evidence>
<dbReference type="Gene3D" id="2.60.40.4380">
    <property type="entry name" value="Translational regulator CsrA"/>
    <property type="match status" value="1"/>
</dbReference>
<evidence type="ECO:0000256" key="3">
    <source>
        <dbReference type="ARBA" id="ARBA00022845"/>
    </source>
</evidence>
<name>F0SMV6_RUBBR</name>
<dbReference type="AlphaFoldDB" id="F0SMV6"/>
<dbReference type="NCBIfam" id="NF002469">
    <property type="entry name" value="PRK01712.1"/>
    <property type="match status" value="1"/>
</dbReference>
<comment type="subcellular location">
    <subcellularLocation>
        <location evidence="5">Cytoplasm</location>
    </subcellularLocation>
</comment>
<dbReference type="OrthoDB" id="9809061at2"/>
<dbReference type="GO" id="GO:0005829">
    <property type="term" value="C:cytosol"/>
    <property type="evidence" value="ECO:0007669"/>
    <property type="project" value="TreeGrafter"/>
</dbReference>
<dbReference type="EMBL" id="CP002546">
    <property type="protein sequence ID" value="ADY59960.1"/>
    <property type="molecule type" value="Genomic_DNA"/>
</dbReference>
<dbReference type="GO" id="GO:1902208">
    <property type="term" value="P:regulation of bacterial-type flagellum assembly"/>
    <property type="evidence" value="ECO:0007669"/>
    <property type="project" value="UniProtKB-UniRule"/>
</dbReference>
<dbReference type="NCBIfam" id="TIGR00202">
    <property type="entry name" value="csrA"/>
    <property type="match status" value="1"/>
</dbReference>
<dbReference type="Proteomes" id="UP000006860">
    <property type="component" value="Chromosome"/>
</dbReference>
<dbReference type="GO" id="GO:0006402">
    <property type="term" value="P:mRNA catabolic process"/>
    <property type="evidence" value="ECO:0007669"/>
    <property type="project" value="InterPro"/>
</dbReference>
<dbReference type="KEGG" id="pbs:Plabr_2358"/>
<reference evidence="7" key="1">
    <citation type="submission" date="2011-02" db="EMBL/GenBank/DDBJ databases">
        <title>The complete genome of Planctomyces brasiliensis DSM 5305.</title>
        <authorList>
            <person name="Lucas S."/>
            <person name="Copeland A."/>
            <person name="Lapidus A."/>
            <person name="Bruce D."/>
            <person name="Goodwin L."/>
            <person name="Pitluck S."/>
            <person name="Kyrpides N."/>
            <person name="Mavromatis K."/>
            <person name="Pagani I."/>
            <person name="Ivanova N."/>
            <person name="Ovchinnikova G."/>
            <person name="Lu M."/>
            <person name="Detter J.C."/>
            <person name="Han C."/>
            <person name="Land M."/>
            <person name="Hauser L."/>
            <person name="Markowitz V."/>
            <person name="Cheng J.-F."/>
            <person name="Hugenholtz P."/>
            <person name="Woyke T."/>
            <person name="Wu D."/>
            <person name="Tindall B."/>
            <person name="Pomrenke H.G."/>
            <person name="Brambilla E."/>
            <person name="Klenk H.-P."/>
            <person name="Eisen J.A."/>
        </authorList>
    </citation>
    <scope>NUCLEOTIDE SEQUENCE [LARGE SCALE GENOMIC DNA]</scope>
    <source>
        <strain evidence="7">ATCC 49424 / DSM 5305 / JCM 21570 / NBRC 103401 / IFAM 1448</strain>
    </source>
</reference>
<dbReference type="HOGENOM" id="CLU_164837_1_2_0"/>
<keyword evidence="4 5" id="KW-0694">RNA-binding</keyword>
<comment type="subunit">
    <text evidence="5">Homodimer; the beta-strands of each monomer intercalate to form a hydrophobic core, while the alpha-helices form wings that extend away from the core.</text>
</comment>
<comment type="similarity">
    <text evidence="5">Belongs to the CsrA/RsmA family.</text>
</comment>
<keyword evidence="1 5" id="KW-0963">Cytoplasm</keyword>
<evidence type="ECO:0000313" key="7">
    <source>
        <dbReference type="Proteomes" id="UP000006860"/>
    </source>
</evidence>
<sequence>MLVLSRKQDEKIIIGDNISLMVISIQGDKVRLGIEAPRDVSIHRQEVYEAIKRKEFETEQGSVSDA</sequence>
<comment type="function">
    <text evidence="5">A translational regulator that binds mRNA to regulate translation initiation and/or mRNA stability. Usually binds in the 5'-UTR at or near the Shine-Dalgarno sequence preventing ribosome-binding, thus repressing translation. Its main target seems to be the major flagellin gene, while its function is anatagonized by FliW.</text>
</comment>
<dbReference type="RefSeq" id="WP_013628684.1">
    <property type="nucleotide sequence ID" value="NC_015174.1"/>
</dbReference>
<dbReference type="PANTHER" id="PTHR34984:SF1">
    <property type="entry name" value="CARBON STORAGE REGULATOR"/>
    <property type="match status" value="1"/>
</dbReference>
<keyword evidence="7" id="KW-1185">Reference proteome</keyword>
<dbReference type="GO" id="GO:0045947">
    <property type="term" value="P:negative regulation of translational initiation"/>
    <property type="evidence" value="ECO:0007669"/>
    <property type="project" value="UniProtKB-UniRule"/>
</dbReference>
<dbReference type="FunFam" id="2.60.40.4380:FF:000002">
    <property type="entry name" value="Translational regulator CsrA"/>
    <property type="match status" value="1"/>
</dbReference>
<keyword evidence="5" id="KW-1005">Bacterial flagellum biogenesis</keyword>
<gene>
    <name evidence="5" type="primary">csrA</name>
    <name evidence="6" type="ordered locus">Plabr_2358</name>
</gene>
<dbReference type="GO" id="GO:0006109">
    <property type="term" value="P:regulation of carbohydrate metabolic process"/>
    <property type="evidence" value="ECO:0007669"/>
    <property type="project" value="InterPro"/>
</dbReference>
<dbReference type="GO" id="GO:0044781">
    <property type="term" value="P:bacterial-type flagellum organization"/>
    <property type="evidence" value="ECO:0007669"/>
    <property type="project" value="UniProtKB-KW"/>
</dbReference>
<evidence type="ECO:0000256" key="1">
    <source>
        <dbReference type="ARBA" id="ARBA00022490"/>
    </source>
</evidence>
<dbReference type="eggNOG" id="COG1551">
    <property type="taxonomic scope" value="Bacteria"/>
</dbReference>